<organism evidence="2 3">
    <name type="scientific">Dryococelus australis</name>
    <dbReference type="NCBI Taxonomy" id="614101"/>
    <lineage>
        <taxon>Eukaryota</taxon>
        <taxon>Metazoa</taxon>
        <taxon>Ecdysozoa</taxon>
        <taxon>Arthropoda</taxon>
        <taxon>Hexapoda</taxon>
        <taxon>Insecta</taxon>
        <taxon>Pterygota</taxon>
        <taxon>Neoptera</taxon>
        <taxon>Polyneoptera</taxon>
        <taxon>Phasmatodea</taxon>
        <taxon>Verophasmatodea</taxon>
        <taxon>Anareolatae</taxon>
        <taxon>Phasmatidae</taxon>
        <taxon>Eurycanthinae</taxon>
        <taxon>Dryococelus</taxon>
    </lineage>
</organism>
<evidence type="ECO:0000313" key="2">
    <source>
        <dbReference type="EMBL" id="KAJ8883125.1"/>
    </source>
</evidence>
<protein>
    <recommendedName>
        <fullName evidence="1">DUF5641 domain-containing protein</fullName>
    </recommendedName>
</protein>
<keyword evidence="3" id="KW-1185">Reference proteome</keyword>
<dbReference type="EMBL" id="JARBHB010000005">
    <property type="protein sequence ID" value="KAJ8883125.1"/>
    <property type="molecule type" value="Genomic_DNA"/>
</dbReference>
<dbReference type="Proteomes" id="UP001159363">
    <property type="component" value="Chromosome 4"/>
</dbReference>
<name>A0ABQ9HFL6_9NEOP</name>
<evidence type="ECO:0000313" key="3">
    <source>
        <dbReference type="Proteomes" id="UP001159363"/>
    </source>
</evidence>
<accession>A0ABQ9HFL6</accession>
<gene>
    <name evidence="2" type="ORF">PR048_014965</name>
</gene>
<feature type="domain" description="DUF5641" evidence="1">
    <location>
        <begin position="26"/>
        <end position="90"/>
    </location>
</feature>
<proteinExistence type="predicted"/>
<sequence>MFIQDYLIVEVPDIDRINEVSLSKGRFLSKYLSQLLQHPYRNKTLCLELKIGDVVIIGSDDKKRINWPLARIIAVYPCQDGVISVVRVKT</sequence>
<comment type="caution">
    <text evidence="2">The sequence shown here is derived from an EMBL/GenBank/DDBJ whole genome shotgun (WGS) entry which is preliminary data.</text>
</comment>
<dbReference type="InterPro" id="IPR040676">
    <property type="entry name" value="DUF5641"/>
</dbReference>
<reference evidence="2 3" key="1">
    <citation type="submission" date="2023-02" db="EMBL/GenBank/DDBJ databases">
        <title>LHISI_Scaffold_Assembly.</title>
        <authorList>
            <person name="Stuart O.P."/>
            <person name="Cleave R."/>
            <person name="Magrath M.J.L."/>
            <person name="Mikheyev A.S."/>
        </authorList>
    </citation>
    <scope>NUCLEOTIDE SEQUENCE [LARGE SCALE GENOMIC DNA]</scope>
    <source>
        <strain evidence="2">Daus_M_001</strain>
        <tissue evidence="2">Leg muscle</tissue>
    </source>
</reference>
<evidence type="ECO:0000259" key="1">
    <source>
        <dbReference type="Pfam" id="PF18701"/>
    </source>
</evidence>
<dbReference type="Pfam" id="PF18701">
    <property type="entry name" value="DUF5641"/>
    <property type="match status" value="1"/>
</dbReference>